<reference evidence="2" key="1">
    <citation type="journal article" date="2013" name="Science">
        <title>The Amborella genome and the evolution of flowering plants.</title>
        <authorList>
            <consortium name="Amborella Genome Project"/>
        </authorList>
    </citation>
    <scope>NUCLEOTIDE SEQUENCE [LARGE SCALE GENOMIC DNA]</scope>
</reference>
<name>W1NZQ8_AMBTC</name>
<accession>W1NZQ8</accession>
<organism evidence="1 2">
    <name type="scientific">Amborella trichopoda</name>
    <dbReference type="NCBI Taxonomy" id="13333"/>
    <lineage>
        <taxon>Eukaryota</taxon>
        <taxon>Viridiplantae</taxon>
        <taxon>Streptophyta</taxon>
        <taxon>Embryophyta</taxon>
        <taxon>Tracheophyta</taxon>
        <taxon>Spermatophyta</taxon>
        <taxon>Magnoliopsida</taxon>
        <taxon>Amborellales</taxon>
        <taxon>Amborellaceae</taxon>
        <taxon>Amborella</taxon>
    </lineage>
</organism>
<evidence type="ECO:0000313" key="1">
    <source>
        <dbReference type="EMBL" id="ERN00854.1"/>
    </source>
</evidence>
<dbReference type="HOGENOM" id="CLU_2545680_0_0_1"/>
<dbReference type="AlphaFoldDB" id="W1NZQ8"/>
<gene>
    <name evidence="1" type="ORF">AMTR_s00103p00103200</name>
</gene>
<dbReference type="EMBL" id="KI394805">
    <property type="protein sequence ID" value="ERN00854.1"/>
    <property type="molecule type" value="Genomic_DNA"/>
</dbReference>
<keyword evidence="2" id="KW-1185">Reference proteome</keyword>
<protein>
    <submittedName>
        <fullName evidence="1">Uncharacterized protein</fullName>
    </submittedName>
</protein>
<evidence type="ECO:0000313" key="2">
    <source>
        <dbReference type="Proteomes" id="UP000017836"/>
    </source>
</evidence>
<proteinExistence type="predicted"/>
<dbReference type="Gramene" id="ERN00854">
    <property type="protein sequence ID" value="ERN00854"/>
    <property type="gene ID" value="AMTR_s00103p00103200"/>
</dbReference>
<dbReference type="Proteomes" id="UP000017836">
    <property type="component" value="Unassembled WGS sequence"/>
</dbReference>
<sequence>MSTDNIMNSMEDDLKKSNKLKAALLGAYAACVLTVESITRPIPIRVLPTSKDEDIVKTTYINCRNQIRMSQGTYRRLEHMIRE</sequence>